<dbReference type="PANTHER" id="PTHR37721">
    <property type="entry name" value="OS05G0464200 PROTEIN"/>
    <property type="match status" value="1"/>
</dbReference>
<organism evidence="2 3">
    <name type="scientific">Coffea canephora</name>
    <name type="common">Robusta coffee</name>
    <dbReference type="NCBI Taxonomy" id="49390"/>
    <lineage>
        <taxon>Eukaryota</taxon>
        <taxon>Viridiplantae</taxon>
        <taxon>Streptophyta</taxon>
        <taxon>Embryophyta</taxon>
        <taxon>Tracheophyta</taxon>
        <taxon>Spermatophyta</taxon>
        <taxon>Magnoliopsida</taxon>
        <taxon>eudicotyledons</taxon>
        <taxon>Gunneridae</taxon>
        <taxon>Pentapetalae</taxon>
        <taxon>asterids</taxon>
        <taxon>lamiids</taxon>
        <taxon>Gentianales</taxon>
        <taxon>Rubiaceae</taxon>
        <taxon>Ixoroideae</taxon>
        <taxon>Gardenieae complex</taxon>
        <taxon>Bertiereae - Coffeeae clade</taxon>
        <taxon>Coffeeae</taxon>
        <taxon>Coffea</taxon>
    </lineage>
</organism>
<dbReference type="AlphaFoldDB" id="A0A068UL29"/>
<gene>
    <name evidence="2" type="ORF">GSCOC_T00028101001</name>
</gene>
<name>A0A068UL29_COFCA</name>
<evidence type="ECO:0000256" key="1">
    <source>
        <dbReference type="SAM" id="MobiDB-lite"/>
    </source>
</evidence>
<protein>
    <submittedName>
        <fullName evidence="2">Uncharacterized protein</fullName>
    </submittedName>
</protein>
<evidence type="ECO:0000313" key="2">
    <source>
        <dbReference type="EMBL" id="CDP08954.1"/>
    </source>
</evidence>
<feature type="region of interest" description="Disordered" evidence="1">
    <location>
        <begin position="1"/>
        <end position="71"/>
    </location>
</feature>
<dbReference type="Proteomes" id="UP000295252">
    <property type="component" value="Chromosome I"/>
</dbReference>
<dbReference type="OMA" id="HILESWV"/>
<evidence type="ECO:0000313" key="3">
    <source>
        <dbReference type="Proteomes" id="UP000295252"/>
    </source>
</evidence>
<proteinExistence type="predicted"/>
<feature type="compositionally biased region" description="Low complexity" evidence="1">
    <location>
        <begin position="1"/>
        <end position="15"/>
    </location>
</feature>
<feature type="compositionally biased region" description="Polar residues" evidence="1">
    <location>
        <begin position="62"/>
        <end position="71"/>
    </location>
</feature>
<dbReference type="PANTHER" id="PTHR37721:SF1">
    <property type="entry name" value="OS05G0464200 PROTEIN"/>
    <property type="match status" value="1"/>
</dbReference>
<accession>A0A068UL29</accession>
<dbReference type="InParanoid" id="A0A068UL29"/>
<dbReference type="EMBL" id="HG739120">
    <property type="protein sequence ID" value="CDP08954.1"/>
    <property type="molecule type" value="Genomic_DNA"/>
</dbReference>
<feature type="compositionally biased region" description="Low complexity" evidence="1">
    <location>
        <begin position="48"/>
        <end position="61"/>
    </location>
</feature>
<keyword evidence="3" id="KW-1185">Reference proteome</keyword>
<dbReference type="Gramene" id="CDP08954">
    <property type="protein sequence ID" value="CDP08954"/>
    <property type="gene ID" value="GSCOC_T00028101001"/>
</dbReference>
<reference evidence="3" key="1">
    <citation type="journal article" date="2014" name="Science">
        <title>The coffee genome provides insight into the convergent evolution of caffeine biosynthesis.</title>
        <authorList>
            <person name="Denoeud F."/>
            <person name="Carretero-Paulet L."/>
            <person name="Dereeper A."/>
            <person name="Droc G."/>
            <person name="Guyot R."/>
            <person name="Pietrella M."/>
            <person name="Zheng C."/>
            <person name="Alberti A."/>
            <person name="Anthony F."/>
            <person name="Aprea G."/>
            <person name="Aury J.M."/>
            <person name="Bento P."/>
            <person name="Bernard M."/>
            <person name="Bocs S."/>
            <person name="Campa C."/>
            <person name="Cenci A."/>
            <person name="Combes M.C."/>
            <person name="Crouzillat D."/>
            <person name="Da Silva C."/>
            <person name="Daddiego L."/>
            <person name="De Bellis F."/>
            <person name="Dussert S."/>
            <person name="Garsmeur O."/>
            <person name="Gayraud T."/>
            <person name="Guignon V."/>
            <person name="Jahn K."/>
            <person name="Jamilloux V."/>
            <person name="Joet T."/>
            <person name="Labadie K."/>
            <person name="Lan T."/>
            <person name="Leclercq J."/>
            <person name="Lepelley M."/>
            <person name="Leroy T."/>
            <person name="Li L.T."/>
            <person name="Librado P."/>
            <person name="Lopez L."/>
            <person name="Munoz A."/>
            <person name="Noel B."/>
            <person name="Pallavicini A."/>
            <person name="Perrotta G."/>
            <person name="Poncet V."/>
            <person name="Pot D."/>
            <person name="Priyono X."/>
            <person name="Rigoreau M."/>
            <person name="Rouard M."/>
            <person name="Rozas J."/>
            <person name="Tranchant-Dubreuil C."/>
            <person name="VanBuren R."/>
            <person name="Zhang Q."/>
            <person name="Andrade A.C."/>
            <person name="Argout X."/>
            <person name="Bertrand B."/>
            <person name="de Kochko A."/>
            <person name="Graziosi G."/>
            <person name="Henry R.J."/>
            <person name="Jayarama X."/>
            <person name="Ming R."/>
            <person name="Nagai C."/>
            <person name="Rounsley S."/>
            <person name="Sankoff D."/>
            <person name="Giuliano G."/>
            <person name="Albert V.A."/>
            <person name="Wincker P."/>
            <person name="Lashermes P."/>
        </authorList>
    </citation>
    <scope>NUCLEOTIDE SEQUENCE [LARGE SCALE GENOMIC DNA]</scope>
    <source>
        <strain evidence="3">cv. DH200-94</strain>
    </source>
</reference>
<sequence>MESQTSQSTKKTNQTLPPRRGQIKMKIFKSIAGIVTKASGSKRKNAGPLSSTSTTPHETPSGFNSDADSDP</sequence>